<keyword evidence="2" id="KW-1185">Reference proteome</keyword>
<organism evidence="2 3">
    <name type="scientific">Sapajus apella</name>
    <name type="common">Brown-capped capuchin</name>
    <name type="synonym">Cebus apella</name>
    <dbReference type="NCBI Taxonomy" id="9515"/>
    <lineage>
        <taxon>Eukaryota</taxon>
        <taxon>Metazoa</taxon>
        <taxon>Chordata</taxon>
        <taxon>Craniata</taxon>
        <taxon>Vertebrata</taxon>
        <taxon>Euteleostomi</taxon>
        <taxon>Mammalia</taxon>
        <taxon>Eutheria</taxon>
        <taxon>Euarchontoglires</taxon>
        <taxon>Primates</taxon>
        <taxon>Haplorrhini</taxon>
        <taxon>Platyrrhini</taxon>
        <taxon>Cebidae</taxon>
        <taxon>Cebinae</taxon>
        <taxon>Sapajus</taxon>
    </lineage>
</organism>
<dbReference type="GeneID" id="116540390"/>
<feature type="region of interest" description="Disordered" evidence="1">
    <location>
        <begin position="119"/>
        <end position="186"/>
    </location>
</feature>
<gene>
    <name evidence="3" type="primary">LOC116540390</name>
</gene>
<feature type="compositionally biased region" description="Low complexity" evidence="1">
    <location>
        <begin position="81"/>
        <end position="93"/>
    </location>
</feature>
<accession>A0A6J3GNW5</accession>
<feature type="compositionally biased region" description="Low complexity" evidence="1">
    <location>
        <begin position="157"/>
        <end position="185"/>
    </location>
</feature>
<evidence type="ECO:0000313" key="2">
    <source>
        <dbReference type="Proteomes" id="UP000504640"/>
    </source>
</evidence>
<protein>
    <submittedName>
        <fullName evidence="3">Wilms tumor protein 1-interacting protein-like</fullName>
    </submittedName>
</protein>
<dbReference type="AlphaFoldDB" id="A0A6J3GNW5"/>
<name>A0A6J3GNW5_SAPAP</name>
<feature type="region of interest" description="Disordered" evidence="1">
    <location>
        <begin position="58"/>
        <end position="103"/>
    </location>
</feature>
<dbReference type="RefSeq" id="XP_032119783.1">
    <property type="nucleotide sequence ID" value="XM_032263892.1"/>
</dbReference>
<dbReference type="Proteomes" id="UP000504640">
    <property type="component" value="Unplaced"/>
</dbReference>
<reference evidence="3" key="1">
    <citation type="submission" date="2025-08" db="UniProtKB">
        <authorList>
            <consortium name="RefSeq"/>
        </authorList>
    </citation>
    <scope>IDENTIFICATION</scope>
    <source>
        <tissue evidence="3">Blood</tissue>
    </source>
</reference>
<evidence type="ECO:0000256" key="1">
    <source>
        <dbReference type="SAM" id="MobiDB-lite"/>
    </source>
</evidence>
<sequence>MRKGFYFLILLRPCRYERDSGERKVTETGRARLQTDWPCPAARIQGKVLNLRRPLQLPETLPEGGAGSSGARLRGKRRAALRGGRAARAAAPTGGLGTGGEDAEDAGWSVGNLREFLRPRRGAARSGRVSEVRGRQPPPPQVWNPAGRGRGGGGAGSAEAPGGASRSLPPIRAAAVPPGPASGAPRLAVLARRSETVRRRRPVLPLPPRPAGSGARHPVLLLRALHPQPQRLWGQTARRPRPWYPRRAPWLLRDSRQEFSFWEGFGRFSDWRRQARAEARVISRSLVTGRRCSPWTR</sequence>
<evidence type="ECO:0000313" key="3">
    <source>
        <dbReference type="RefSeq" id="XP_032119783.1"/>
    </source>
</evidence>
<proteinExistence type="predicted"/>